<dbReference type="KEGG" id="cic:CICLE_v10024646mg"/>
<evidence type="ECO:0000313" key="2">
    <source>
        <dbReference type="Proteomes" id="UP000030687"/>
    </source>
</evidence>
<reference evidence="1 2" key="1">
    <citation type="submission" date="2013-10" db="EMBL/GenBank/DDBJ databases">
        <authorList>
            <consortium name="International Citrus Genome Consortium"/>
            <person name="Jenkins J."/>
            <person name="Schmutz J."/>
            <person name="Prochnik S."/>
            <person name="Rokhsar D."/>
            <person name="Gmitter F."/>
            <person name="Ollitrault P."/>
            <person name="Machado M."/>
            <person name="Talon M."/>
            <person name="Wincker P."/>
            <person name="Jaillon O."/>
            <person name="Morgante M."/>
        </authorList>
    </citation>
    <scope>NUCLEOTIDE SEQUENCE</scope>
    <source>
        <strain evidence="2">cv. Clemenules</strain>
    </source>
</reference>
<dbReference type="Gramene" id="ESR58157">
    <property type="protein sequence ID" value="ESR58157"/>
    <property type="gene ID" value="CICLE_v10024646mg"/>
</dbReference>
<accession>V4TX91</accession>
<dbReference type="EMBL" id="KI536661">
    <property type="protein sequence ID" value="ESR58157.1"/>
    <property type="molecule type" value="Genomic_DNA"/>
</dbReference>
<evidence type="ECO:0000313" key="1">
    <source>
        <dbReference type="EMBL" id="ESR58157.1"/>
    </source>
</evidence>
<protein>
    <submittedName>
        <fullName evidence="1">Uncharacterized protein</fullName>
    </submittedName>
</protein>
<dbReference type="InParanoid" id="V4TX91"/>
<dbReference type="AlphaFoldDB" id="V4TX91"/>
<gene>
    <name evidence="1" type="ORF">CICLE_v10024646mg</name>
</gene>
<keyword evidence="2" id="KW-1185">Reference proteome</keyword>
<dbReference type="Proteomes" id="UP000030687">
    <property type="component" value="Unassembled WGS sequence"/>
</dbReference>
<organism evidence="1 2">
    <name type="scientific">Citrus clementina</name>
    <name type="common">Clementine</name>
    <name type="synonym">Citrus deliciosa x Citrus sinensis</name>
    <dbReference type="NCBI Taxonomy" id="85681"/>
    <lineage>
        <taxon>Eukaryota</taxon>
        <taxon>Viridiplantae</taxon>
        <taxon>Streptophyta</taxon>
        <taxon>Embryophyta</taxon>
        <taxon>Tracheophyta</taxon>
        <taxon>Spermatophyta</taxon>
        <taxon>Magnoliopsida</taxon>
        <taxon>eudicotyledons</taxon>
        <taxon>Gunneridae</taxon>
        <taxon>Pentapetalae</taxon>
        <taxon>rosids</taxon>
        <taxon>malvids</taxon>
        <taxon>Sapindales</taxon>
        <taxon>Rutaceae</taxon>
        <taxon>Aurantioideae</taxon>
        <taxon>Citrus</taxon>
    </lineage>
</organism>
<proteinExistence type="predicted"/>
<name>V4TX91_CITCL</name>
<sequence length="73" mass="8287">MHDRKLFIHDLLYLCHLMLSSHVLIISNVSKTVSFFLLNPSAELLLLNLLLQNQLSCAMETSHIAISLILDKV</sequence>